<comment type="caution">
    <text evidence="1">The sequence shown here is derived from an EMBL/GenBank/DDBJ whole genome shotgun (WGS) entry which is preliminary data.</text>
</comment>
<keyword evidence="2" id="KW-1185">Reference proteome</keyword>
<name>A0A2N0U4B7_9FLAO</name>
<reference evidence="1 2" key="1">
    <citation type="submission" date="2015-10" db="EMBL/GenBank/DDBJ databases">
        <title>Draft genome sequence of Salegentibacter salinarum KCTC 12975.</title>
        <authorList>
            <person name="Lin W."/>
            <person name="Zheng Q."/>
        </authorList>
    </citation>
    <scope>NUCLEOTIDE SEQUENCE [LARGE SCALE GENOMIC DNA]</scope>
    <source>
        <strain evidence="1 2">KCTC 12975</strain>
    </source>
</reference>
<organism evidence="1 2">
    <name type="scientific">Salegentibacter salinarum</name>
    <dbReference type="NCBI Taxonomy" id="447422"/>
    <lineage>
        <taxon>Bacteria</taxon>
        <taxon>Pseudomonadati</taxon>
        <taxon>Bacteroidota</taxon>
        <taxon>Flavobacteriia</taxon>
        <taxon>Flavobacteriales</taxon>
        <taxon>Flavobacteriaceae</taxon>
        <taxon>Salegentibacter</taxon>
    </lineage>
</organism>
<dbReference type="OrthoDB" id="1450955at2"/>
<proteinExistence type="predicted"/>
<dbReference type="EMBL" id="LKTS01000001">
    <property type="protein sequence ID" value="PKD21815.1"/>
    <property type="molecule type" value="Genomic_DNA"/>
</dbReference>
<dbReference type="RefSeq" id="WP_079711282.1">
    <property type="nucleotide sequence ID" value="NZ_FUZC01000001.1"/>
</dbReference>
<dbReference type="Proteomes" id="UP000232673">
    <property type="component" value="Unassembled WGS sequence"/>
</dbReference>
<gene>
    <name evidence="1" type="ORF">APR41_02210</name>
</gene>
<dbReference type="AlphaFoldDB" id="A0A2N0U4B7"/>
<evidence type="ECO:0000313" key="1">
    <source>
        <dbReference type="EMBL" id="PKD21815.1"/>
    </source>
</evidence>
<sequence>MGNPENWKEVIRDQIKTLMVDISIGSTFIKSSLRFFKVENDHHRETAAFEKEFLELKAKA</sequence>
<protein>
    <submittedName>
        <fullName evidence="1">Uncharacterized protein</fullName>
    </submittedName>
</protein>
<accession>A0A2N0U4B7</accession>
<evidence type="ECO:0000313" key="2">
    <source>
        <dbReference type="Proteomes" id="UP000232673"/>
    </source>
</evidence>